<sequence>MTTEPYLLSKSTEWCLFPIPACGESGTNGFTGRIQHRESLGLPLLSFCRLSSSASVKDGWPGNSILHDSSAEWFSTKLRKATLVNKENDSEELVGASVNPGRLQSIWIFCNRGQEGLGLLKEGVSFKRCQSRRGKPSEPFSGLLPSSLKVVKFGVRVRHSVNRFGVIFISSSKCSRVCNGSAMKGKFDTTGCEQTPSKRREGHCK</sequence>
<dbReference type="Proteomes" id="UP000053593">
    <property type="component" value="Unassembled WGS sequence"/>
</dbReference>
<reference evidence="1 2" key="1">
    <citation type="submission" date="2014-04" db="EMBL/GenBank/DDBJ databases">
        <title>Evolutionary Origins and Diversification of the Mycorrhizal Mutualists.</title>
        <authorList>
            <consortium name="DOE Joint Genome Institute"/>
            <consortium name="Mycorrhizal Genomics Consortium"/>
            <person name="Kohler A."/>
            <person name="Kuo A."/>
            <person name="Nagy L.G."/>
            <person name="Floudas D."/>
            <person name="Copeland A."/>
            <person name="Barry K.W."/>
            <person name="Cichocki N."/>
            <person name="Veneault-Fourrey C."/>
            <person name="LaButti K."/>
            <person name="Lindquist E.A."/>
            <person name="Lipzen A."/>
            <person name="Lundell T."/>
            <person name="Morin E."/>
            <person name="Murat C."/>
            <person name="Riley R."/>
            <person name="Ohm R."/>
            <person name="Sun H."/>
            <person name="Tunlid A."/>
            <person name="Henrissat B."/>
            <person name="Grigoriev I.V."/>
            <person name="Hibbett D.S."/>
            <person name="Martin F."/>
        </authorList>
    </citation>
    <scope>NUCLEOTIDE SEQUENCE [LARGE SCALE GENOMIC DNA]</scope>
    <source>
        <strain evidence="1 2">FD-317 M1</strain>
    </source>
</reference>
<organism evidence="1 2">
    <name type="scientific">Collybiopsis luxurians FD-317 M1</name>
    <dbReference type="NCBI Taxonomy" id="944289"/>
    <lineage>
        <taxon>Eukaryota</taxon>
        <taxon>Fungi</taxon>
        <taxon>Dikarya</taxon>
        <taxon>Basidiomycota</taxon>
        <taxon>Agaricomycotina</taxon>
        <taxon>Agaricomycetes</taxon>
        <taxon>Agaricomycetidae</taxon>
        <taxon>Agaricales</taxon>
        <taxon>Marasmiineae</taxon>
        <taxon>Omphalotaceae</taxon>
        <taxon>Collybiopsis</taxon>
        <taxon>Collybiopsis luxurians</taxon>
    </lineage>
</organism>
<dbReference type="AlphaFoldDB" id="A0A0D0CXL7"/>
<gene>
    <name evidence="1" type="ORF">GYMLUDRAFT_599457</name>
</gene>
<evidence type="ECO:0000313" key="1">
    <source>
        <dbReference type="EMBL" id="KIK60978.1"/>
    </source>
</evidence>
<evidence type="ECO:0000313" key="2">
    <source>
        <dbReference type="Proteomes" id="UP000053593"/>
    </source>
</evidence>
<name>A0A0D0CXL7_9AGAR</name>
<dbReference type="HOGENOM" id="CLU_1337634_0_0_1"/>
<dbReference type="EMBL" id="KN834773">
    <property type="protein sequence ID" value="KIK60978.1"/>
    <property type="molecule type" value="Genomic_DNA"/>
</dbReference>
<proteinExistence type="predicted"/>
<protein>
    <submittedName>
        <fullName evidence="1">Uncharacterized protein</fullName>
    </submittedName>
</protein>
<accession>A0A0D0CXL7</accession>
<keyword evidence="2" id="KW-1185">Reference proteome</keyword>